<sequence length="338" mass="38986">MSNIENLKKDIIHLTEELRTRISFNEVKNQFTKLNFPSATGWDKLILNFESFTVDNIENMLEDLKLNLGKILRSYLLYKDKSVSIYTNYQELDTLYANLDKSSTDNLEELNFESHNIMGDLEFFIYKTTRTFFEKVAVDINLFDDQDESIQQIYAIKSVLRECYDSIIFNKKKGYIILSLDRAEISNSAILNKAHAKLVRKINNSVRGISSTARLKESGDNLFPSIERFYQDQSGEVTSISFLTLAGTSHNERLHKTCPDVRKAVYHIAGSAATPIEPYRISIRYDLDNQQPEIFLLGSFRAMNSRAARQLFEAQIQGATNRQSFEFCIDKIIGFIKR</sequence>
<evidence type="ECO:0000313" key="1">
    <source>
        <dbReference type="EMBL" id="KZA14376.1"/>
    </source>
</evidence>
<proteinExistence type="predicted"/>
<gene>
    <name evidence="1" type="ORF">LV35_02835</name>
</gene>
<dbReference type="Proteomes" id="UP000076296">
    <property type="component" value="Unassembled WGS sequence"/>
</dbReference>
<evidence type="ECO:0000313" key="2">
    <source>
        <dbReference type="Proteomes" id="UP000076296"/>
    </source>
</evidence>
<dbReference type="EMBL" id="LRDT01000036">
    <property type="protein sequence ID" value="KZA14376.1"/>
    <property type="molecule type" value="Genomic_DNA"/>
</dbReference>
<comment type="caution">
    <text evidence="1">The sequence shown here is derived from an EMBL/GenBank/DDBJ whole genome shotgun (WGS) entry which is preliminary data.</text>
</comment>
<dbReference type="AlphaFoldDB" id="A0A0M3FLG3"/>
<protein>
    <submittedName>
        <fullName evidence="1">Uncharacterized protein</fullName>
    </submittedName>
</protein>
<organism evidence="1 2">
    <name type="scientific">Acinetobacter baumannii</name>
    <dbReference type="NCBI Taxonomy" id="470"/>
    <lineage>
        <taxon>Bacteria</taxon>
        <taxon>Pseudomonadati</taxon>
        <taxon>Pseudomonadota</taxon>
        <taxon>Gammaproteobacteria</taxon>
        <taxon>Moraxellales</taxon>
        <taxon>Moraxellaceae</taxon>
        <taxon>Acinetobacter</taxon>
        <taxon>Acinetobacter calcoaceticus/baumannii complex</taxon>
    </lineage>
</organism>
<name>A0A0M3FLG3_ACIBA</name>
<reference evidence="1 2" key="1">
    <citation type="submission" date="2016-01" db="EMBL/GenBank/DDBJ databases">
        <title>Draft sequences of Acinetobacter baumannii isolates from wounded military personnel.</title>
        <authorList>
            <person name="Arivett B.A."/>
            <person name="Fiester S.E."/>
            <person name="Ream D.C."/>
            <person name="Actis L.A."/>
        </authorList>
    </citation>
    <scope>NUCLEOTIDE SEQUENCE [LARGE SCALE GENOMIC DNA]</scope>
    <source>
        <strain evidence="1 2">AB2828</strain>
    </source>
</reference>
<dbReference type="RefSeq" id="WP_000065143.1">
    <property type="nucleotide sequence ID" value="NZ_CAUZGP010000020.1"/>
</dbReference>
<accession>A0A0M3FLG3</accession>